<keyword evidence="7" id="KW-1185">Reference proteome</keyword>
<evidence type="ECO:0000256" key="3">
    <source>
        <dbReference type="PROSITE-ProRule" id="PRU00283"/>
    </source>
</evidence>
<dbReference type="STRING" id="81824.A9VC95"/>
<keyword evidence="3 4" id="KW-0505">Motor protein</keyword>
<evidence type="ECO:0000256" key="4">
    <source>
        <dbReference type="RuleBase" id="RU000394"/>
    </source>
</evidence>
<dbReference type="GO" id="GO:0005737">
    <property type="term" value="C:cytoplasm"/>
    <property type="evidence" value="ECO:0000318"/>
    <property type="project" value="GO_Central"/>
</dbReference>
<name>A9VC95_MONBE</name>
<dbReference type="InterPro" id="IPR027640">
    <property type="entry name" value="Kinesin-like_fam"/>
</dbReference>
<reference evidence="6 7" key="1">
    <citation type="journal article" date="2008" name="Nature">
        <title>The genome of the choanoflagellate Monosiga brevicollis and the origin of metazoans.</title>
        <authorList>
            <consortium name="JGI Sequencing"/>
            <person name="King N."/>
            <person name="Westbrook M.J."/>
            <person name="Young S.L."/>
            <person name="Kuo A."/>
            <person name="Abedin M."/>
            <person name="Chapman J."/>
            <person name="Fairclough S."/>
            <person name="Hellsten U."/>
            <person name="Isogai Y."/>
            <person name="Letunic I."/>
            <person name="Marr M."/>
            <person name="Pincus D."/>
            <person name="Putnam N."/>
            <person name="Rokas A."/>
            <person name="Wright K.J."/>
            <person name="Zuzow R."/>
            <person name="Dirks W."/>
            <person name="Good M."/>
            <person name="Goodstein D."/>
            <person name="Lemons D."/>
            <person name="Li W."/>
            <person name="Lyons J.B."/>
            <person name="Morris A."/>
            <person name="Nichols S."/>
            <person name="Richter D.J."/>
            <person name="Salamov A."/>
            <person name="Bork P."/>
            <person name="Lim W.A."/>
            <person name="Manning G."/>
            <person name="Miller W.T."/>
            <person name="McGinnis W."/>
            <person name="Shapiro H."/>
            <person name="Tjian R."/>
            <person name="Grigoriev I.V."/>
            <person name="Rokhsar D."/>
        </authorList>
    </citation>
    <scope>NUCLEOTIDE SEQUENCE [LARGE SCALE GENOMIC DNA]</scope>
    <source>
        <strain evidence="7">MX1 / ATCC 50154</strain>
    </source>
</reference>
<dbReference type="InterPro" id="IPR027417">
    <property type="entry name" value="P-loop_NTPase"/>
</dbReference>
<dbReference type="PANTHER" id="PTHR47972">
    <property type="entry name" value="KINESIN-LIKE PROTEIN KLP-3"/>
    <property type="match status" value="1"/>
</dbReference>
<evidence type="ECO:0000313" key="7">
    <source>
        <dbReference type="Proteomes" id="UP000001357"/>
    </source>
</evidence>
<dbReference type="SUPFAM" id="SSF52540">
    <property type="entry name" value="P-loop containing nucleoside triphosphate hydrolases"/>
    <property type="match status" value="1"/>
</dbReference>
<dbReference type="GO" id="GO:0005871">
    <property type="term" value="C:kinesin complex"/>
    <property type="evidence" value="ECO:0000318"/>
    <property type="project" value="GO_Central"/>
</dbReference>
<dbReference type="AlphaFoldDB" id="A9VC95"/>
<dbReference type="GO" id="GO:0007018">
    <property type="term" value="P:microtubule-based movement"/>
    <property type="evidence" value="ECO:0000318"/>
    <property type="project" value="GO_Central"/>
</dbReference>
<accession>A9VC95</accession>
<dbReference type="PRINTS" id="PR00380">
    <property type="entry name" value="KINESINHEAVY"/>
</dbReference>
<feature type="domain" description="Kinesin motor" evidence="5">
    <location>
        <begin position="1"/>
        <end position="319"/>
    </location>
</feature>
<dbReference type="InterPro" id="IPR019821">
    <property type="entry name" value="Kinesin_motor_CS"/>
</dbReference>
<comment type="similarity">
    <text evidence="3 4">Belongs to the TRAFAC class myosin-kinesin ATPase superfamily. Kinesin family.</text>
</comment>
<dbReference type="eggNOG" id="KOG0239">
    <property type="taxonomic scope" value="Eukaryota"/>
</dbReference>
<sequence>MIVSQTSFNLFQTQSSWCRARRRSDVFEFDRAYGPQTRQSEVYQDVSPIITSCIDGYNVCFLAFGQTGSGKTYTMMGPPENPGVNRVRSQQKYLSCICHVVDCARQFAFQSHLMSLYACAFYTMTLSLMEIYNENIYDLLRGDHRSLRIRMEESGRSYVEHLTVREVATEDDVTRVLEEGDRNRTVAATSMNIHSSRSHLLLEINIHGVNRITGVNSHGKLTLCDLAGSERVGRSQATGQRLVEAAAINKSLQSLSLVFQAIAGKQKHVPYRNCKLTHVLQDSLGGDAKCCVFINISPAESNLGETVSTLTFGQNISRIELGPVKRNVAKPRFDSIPR</sequence>
<dbReference type="GO" id="GO:0005874">
    <property type="term" value="C:microtubule"/>
    <property type="evidence" value="ECO:0000318"/>
    <property type="project" value="GO_Central"/>
</dbReference>
<evidence type="ECO:0000256" key="2">
    <source>
        <dbReference type="ARBA" id="ARBA00022840"/>
    </source>
</evidence>
<dbReference type="OMA" id="QEILMAG"/>
<organism evidence="6 7">
    <name type="scientific">Monosiga brevicollis</name>
    <name type="common">Choanoflagellate</name>
    <dbReference type="NCBI Taxonomy" id="81824"/>
    <lineage>
        <taxon>Eukaryota</taxon>
        <taxon>Choanoflagellata</taxon>
        <taxon>Craspedida</taxon>
        <taxon>Salpingoecidae</taxon>
        <taxon>Monosiga</taxon>
    </lineage>
</organism>
<dbReference type="GO" id="GO:0003777">
    <property type="term" value="F:microtubule motor activity"/>
    <property type="evidence" value="ECO:0000318"/>
    <property type="project" value="GO_Central"/>
</dbReference>
<evidence type="ECO:0000313" key="6">
    <source>
        <dbReference type="EMBL" id="EDQ84821.1"/>
    </source>
</evidence>
<protein>
    <recommendedName>
        <fullName evidence="4">Kinesin-like protein</fullName>
    </recommendedName>
</protein>
<keyword evidence="4" id="KW-0493">Microtubule</keyword>
<dbReference type="InParanoid" id="A9VC95"/>
<dbReference type="EMBL" id="CH991580">
    <property type="protein sequence ID" value="EDQ84821.1"/>
    <property type="molecule type" value="Genomic_DNA"/>
</dbReference>
<dbReference type="PANTHER" id="PTHR47972:SF65">
    <property type="entry name" value="KINESIN-LIKE PROTEIN"/>
    <property type="match status" value="1"/>
</dbReference>
<dbReference type="SMART" id="SM00129">
    <property type="entry name" value="KISc"/>
    <property type="match status" value="1"/>
</dbReference>
<dbReference type="Gene3D" id="3.40.850.10">
    <property type="entry name" value="Kinesin motor domain"/>
    <property type="match status" value="1"/>
</dbReference>
<evidence type="ECO:0000259" key="5">
    <source>
        <dbReference type="PROSITE" id="PS50067"/>
    </source>
</evidence>
<dbReference type="Proteomes" id="UP000001357">
    <property type="component" value="Unassembled WGS sequence"/>
</dbReference>
<dbReference type="PROSITE" id="PS00411">
    <property type="entry name" value="KINESIN_MOTOR_1"/>
    <property type="match status" value="1"/>
</dbReference>
<dbReference type="InterPro" id="IPR001752">
    <property type="entry name" value="Kinesin_motor_dom"/>
</dbReference>
<keyword evidence="2 3" id="KW-0067">ATP-binding</keyword>
<dbReference type="Pfam" id="PF00225">
    <property type="entry name" value="Kinesin"/>
    <property type="match status" value="1"/>
</dbReference>
<evidence type="ECO:0000256" key="1">
    <source>
        <dbReference type="ARBA" id="ARBA00022741"/>
    </source>
</evidence>
<proteinExistence type="inferred from homology"/>
<dbReference type="GO" id="GO:0016887">
    <property type="term" value="F:ATP hydrolysis activity"/>
    <property type="evidence" value="ECO:0000318"/>
    <property type="project" value="GO_Central"/>
</dbReference>
<dbReference type="GO" id="GO:0005524">
    <property type="term" value="F:ATP binding"/>
    <property type="evidence" value="ECO:0007669"/>
    <property type="project" value="UniProtKB-UniRule"/>
</dbReference>
<dbReference type="KEGG" id="mbr:MONBRDRAFT_34521"/>
<gene>
    <name evidence="6" type="ORF">MONBRDRAFT_34521</name>
</gene>
<dbReference type="GO" id="GO:0008017">
    <property type="term" value="F:microtubule binding"/>
    <property type="evidence" value="ECO:0000318"/>
    <property type="project" value="GO_Central"/>
</dbReference>
<feature type="binding site" evidence="3">
    <location>
        <begin position="65"/>
        <end position="72"/>
    </location>
    <ligand>
        <name>ATP</name>
        <dbReference type="ChEBI" id="CHEBI:30616"/>
    </ligand>
</feature>
<keyword evidence="1 3" id="KW-0547">Nucleotide-binding</keyword>
<dbReference type="PROSITE" id="PS50067">
    <property type="entry name" value="KINESIN_MOTOR_2"/>
    <property type="match status" value="1"/>
</dbReference>
<dbReference type="RefSeq" id="XP_001750322.1">
    <property type="nucleotide sequence ID" value="XM_001750270.1"/>
</dbReference>
<dbReference type="InterPro" id="IPR036961">
    <property type="entry name" value="Kinesin_motor_dom_sf"/>
</dbReference>
<dbReference type="GeneID" id="5895582"/>